<dbReference type="Proteomes" id="UP000634136">
    <property type="component" value="Unassembled WGS sequence"/>
</dbReference>
<dbReference type="CDD" id="cd06222">
    <property type="entry name" value="RNase_H_like"/>
    <property type="match status" value="1"/>
</dbReference>
<proteinExistence type="predicted"/>
<dbReference type="InterPro" id="IPR002156">
    <property type="entry name" value="RNaseH_domain"/>
</dbReference>
<dbReference type="AlphaFoldDB" id="A0A834TRT5"/>
<dbReference type="GO" id="GO:0004523">
    <property type="term" value="F:RNA-DNA hybrid ribonuclease activity"/>
    <property type="evidence" value="ECO:0007669"/>
    <property type="project" value="InterPro"/>
</dbReference>
<keyword evidence="4" id="KW-1185">Reference proteome</keyword>
<dbReference type="InterPro" id="IPR044730">
    <property type="entry name" value="RNase_H-like_dom_plant"/>
</dbReference>
<evidence type="ECO:0000313" key="4">
    <source>
        <dbReference type="Proteomes" id="UP000634136"/>
    </source>
</evidence>
<evidence type="ECO:0000313" key="3">
    <source>
        <dbReference type="EMBL" id="KAF7827295.1"/>
    </source>
</evidence>
<dbReference type="GO" id="GO:0003676">
    <property type="term" value="F:nucleic acid binding"/>
    <property type="evidence" value="ECO:0007669"/>
    <property type="project" value="InterPro"/>
</dbReference>
<sequence length="588" mass="67449">MVDLGFSGNAYTWRRDSVAIRLDRVICNEAWRHQFCEAAVVHLPNYKSDHNPLWIRLDPSKDINAKRDRPFRFLAPWVLHNDFSNVVKLAWSEGARWGNALNIFYDKVKVWNRKTFGLRHVKLQNAAFMTKVGWGLVNQKDALWVRVLRSKYRCGDDILPEMKVSSNSSRLWRAVVRNWPHVNDGIEWRLGDDKHAKFWSDAWIPNCGKLVELATSPVSQSELQEVVADYITPSGGWDWDRFEYRLPDQVCAKITAIQPPSSFFLSDQVAWKYTNDGRFSVKTAYQELAGNQGAHSDVFSKKVWRLRVPQRVRSCLWLCGHNKLLTNAERVRRGMTGVASCSRCGGVYEDVIHAISDCPKAKHLWMRLVRSAHWPEFFSTDLQGWLLTNVSKQLGRWRNEAIFGSGARSASDWFFTVTHRARSYNEDFSVVLNQKNRVPSRVNRVIKWDKPDLGWIKIDVDEIWARALLFMPSSGGCFSGLEMALHYRHRKVVIEMDSLVACELIKTPLMDSHPCAALLRDINRRCCDVGEVIFQHVYKEGNRVADALALLAQRSFFKLNLLTSPPGEIVSLLDIDGRGVGALRSYVG</sequence>
<dbReference type="PANTHER" id="PTHR33710:SF77">
    <property type="entry name" value="DNASE I-LIKE SUPERFAMILY PROTEIN"/>
    <property type="match status" value="1"/>
</dbReference>
<evidence type="ECO:0000259" key="2">
    <source>
        <dbReference type="Pfam" id="PF13966"/>
    </source>
</evidence>
<organism evidence="3 4">
    <name type="scientific">Senna tora</name>
    <dbReference type="NCBI Taxonomy" id="362788"/>
    <lineage>
        <taxon>Eukaryota</taxon>
        <taxon>Viridiplantae</taxon>
        <taxon>Streptophyta</taxon>
        <taxon>Embryophyta</taxon>
        <taxon>Tracheophyta</taxon>
        <taxon>Spermatophyta</taxon>
        <taxon>Magnoliopsida</taxon>
        <taxon>eudicotyledons</taxon>
        <taxon>Gunneridae</taxon>
        <taxon>Pentapetalae</taxon>
        <taxon>rosids</taxon>
        <taxon>fabids</taxon>
        <taxon>Fabales</taxon>
        <taxon>Fabaceae</taxon>
        <taxon>Caesalpinioideae</taxon>
        <taxon>Cassia clade</taxon>
        <taxon>Senna</taxon>
    </lineage>
</organism>
<dbReference type="OrthoDB" id="1744872at2759"/>
<protein>
    <submittedName>
        <fullName evidence="3">Putative ribonuclease H protein At1g65750 family</fullName>
    </submittedName>
</protein>
<dbReference type="SUPFAM" id="SSF53098">
    <property type="entry name" value="Ribonuclease H-like"/>
    <property type="match status" value="1"/>
</dbReference>
<accession>A0A834TRT5</accession>
<dbReference type="Gene3D" id="3.30.420.10">
    <property type="entry name" value="Ribonuclease H-like superfamily/Ribonuclease H"/>
    <property type="match status" value="1"/>
</dbReference>
<dbReference type="InterPro" id="IPR036397">
    <property type="entry name" value="RNaseH_sf"/>
</dbReference>
<dbReference type="InterPro" id="IPR012337">
    <property type="entry name" value="RNaseH-like_sf"/>
</dbReference>
<gene>
    <name evidence="3" type="ORF">G2W53_018459</name>
</gene>
<dbReference type="SUPFAM" id="SSF56219">
    <property type="entry name" value="DNase I-like"/>
    <property type="match status" value="1"/>
</dbReference>
<dbReference type="InterPro" id="IPR036691">
    <property type="entry name" value="Endo/exonu/phosph_ase_sf"/>
</dbReference>
<dbReference type="Gene3D" id="3.60.10.10">
    <property type="entry name" value="Endonuclease/exonuclease/phosphatase"/>
    <property type="match status" value="1"/>
</dbReference>
<evidence type="ECO:0000259" key="1">
    <source>
        <dbReference type="Pfam" id="PF13456"/>
    </source>
</evidence>
<dbReference type="Pfam" id="PF13966">
    <property type="entry name" value="zf-RVT"/>
    <property type="match status" value="1"/>
</dbReference>
<dbReference type="InterPro" id="IPR026960">
    <property type="entry name" value="RVT-Znf"/>
</dbReference>
<name>A0A834TRT5_9FABA</name>
<feature type="domain" description="Reverse transcriptase zinc-binding" evidence="2">
    <location>
        <begin position="279"/>
        <end position="365"/>
    </location>
</feature>
<comment type="caution">
    <text evidence="3">The sequence shown here is derived from an EMBL/GenBank/DDBJ whole genome shotgun (WGS) entry which is preliminary data.</text>
</comment>
<reference evidence="3" key="1">
    <citation type="submission" date="2020-09" db="EMBL/GenBank/DDBJ databases">
        <title>Genome-Enabled Discovery of Anthraquinone Biosynthesis in Senna tora.</title>
        <authorList>
            <person name="Kang S.-H."/>
            <person name="Pandey R.P."/>
            <person name="Lee C.-M."/>
            <person name="Sim J.-S."/>
            <person name="Jeong J.-T."/>
            <person name="Choi B.-S."/>
            <person name="Jung M."/>
            <person name="Ginzburg D."/>
            <person name="Zhao K."/>
            <person name="Won S.Y."/>
            <person name="Oh T.-J."/>
            <person name="Yu Y."/>
            <person name="Kim N.-H."/>
            <person name="Lee O.R."/>
            <person name="Lee T.-H."/>
            <person name="Bashyal P."/>
            <person name="Kim T.-S."/>
            <person name="Lee W.-H."/>
            <person name="Kawkins C."/>
            <person name="Kim C.-K."/>
            <person name="Kim J.S."/>
            <person name="Ahn B.O."/>
            <person name="Rhee S.Y."/>
            <person name="Sohng J.K."/>
        </authorList>
    </citation>
    <scope>NUCLEOTIDE SEQUENCE</scope>
    <source>
        <tissue evidence="3">Leaf</tissue>
    </source>
</reference>
<dbReference type="PANTHER" id="PTHR33710">
    <property type="entry name" value="BNAC02G09200D PROTEIN"/>
    <property type="match status" value="1"/>
</dbReference>
<dbReference type="Pfam" id="PF13456">
    <property type="entry name" value="RVT_3"/>
    <property type="match status" value="1"/>
</dbReference>
<dbReference type="EMBL" id="JAAIUW010000006">
    <property type="protein sequence ID" value="KAF7827295.1"/>
    <property type="molecule type" value="Genomic_DNA"/>
</dbReference>
<feature type="domain" description="RNase H type-1" evidence="1">
    <location>
        <begin position="476"/>
        <end position="549"/>
    </location>
</feature>